<evidence type="ECO:0008006" key="3">
    <source>
        <dbReference type="Google" id="ProtNLM"/>
    </source>
</evidence>
<evidence type="ECO:0000313" key="2">
    <source>
        <dbReference type="Proteomes" id="UP000003544"/>
    </source>
</evidence>
<dbReference type="RefSeq" id="WP_007144536.1">
    <property type="nucleotide sequence ID" value="NZ_AFIG01000001.1"/>
</dbReference>
<protein>
    <recommendedName>
        <fullName evidence="3">PhoP regulatory network protein YrbL</fullName>
    </recommendedName>
</protein>
<evidence type="ECO:0000313" key="1">
    <source>
        <dbReference type="EMBL" id="EGL54650.1"/>
    </source>
</evidence>
<comment type="caution">
    <text evidence="1">The sequence shown here is derived from an EMBL/GenBank/DDBJ whole genome shotgun (WGS) entry which is preliminary data.</text>
</comment>
<gene>
    <name evidence="1" type="ORF">MAMP_01478</name>
</gene>
<accession>F5SZC7</accession>
<sequence>MLELSAATLVGKGLHREVHVHPDDDSKCVKVVVLRGEEETRREQAYYRFLQRRNIDWISLPQFYGNEETNMGPGAVFDLIRDDDGQVSKTLAFYLDNLSSTPELVESIGQALIKLKWDLLEQNIITMTLKPKNMVLQLRNDGVRFLIIDNIGNSDIVPISSYVRFFGRKKIERKWGKFKGLLSKKFTNQSNTKKIISNI</sequence>
<dbReference type="InterPro" id="IPR019647">
    <property type="entry name" value="PhoP_reg_network_YrbL"/>
</dbReference>
<organism evidence="1 2">
    <name type="scientific">Methylophaga aminisulfidivorans MP</name>
    <dbReference type="NCBI Taxonomy" id="1026882"/>
    <lineage>
        <taxon>Bacteria</taxon>
        <taxon>Pseudomonadati</taxon>
        <taxon>Pseudomonadota</taxon>
        <taxon>Gammaproteobacteria</taxon>
        <taxon>Thiotrichales</taxon>
        <taxon>Piscirickettsiaceae</taxon>
        <taxon>Methylophaga</taxon>
    </lineage>
</organism>
<dbReference type="Pfam" id="PF10707">
    <property type="entry name" value="YrbL-PhoP_reg"/>
    <property type="match status" value="1"/>
</dbReference>
<dbReference type="Proteomes" id="UP000003544">
    <property type="component" value="Unassembled WGS sequence"/>
</dbReference>
<reference evidence="1 2" key="1">
    <citation type="journal article" date="2011" name="J. Bacteriol.">
        <title>Draft genome sequence of Methylophaga aminisulfidivorans MP T.</title>
        <authorList>
            <person name="Han G.H."/>
            <person name="Kim W."/>
            <person name="Chun J."/>
            <person name="Kim S.W."/>
        </authorList>
    </citation>
    <scope>NUCLEOTIDE SEQUENCE [LARGE SCALE GENOMIC DNA]</scope>
    <source>
        <strain evidence="2">MP(T)</strain>
    </source>
</reference>
<proteinExistence type="predicted"/>
<dbReference type="EMBL" id="AFIG01000001">
    <property type="protein sequence ID" value="EGL54650.1"/>
    <property type="molecule type" value="Genomic_DNA"/>
</dbReference>
<dbReference type="STRING" id="1026882.MAMP_01478"/>
<dbReference type="AlphaFoldDB" id="F5SZC7"/>
<dbReference type="eggNOG" id="COG0515">
    <property type="taxonomic scope" value="Bacteria"/>
</dbReference>
<name>F5SZC7_9GAMM</name>
<keyword evidence="2" id="KW-1185">Reference proteome</keyword>
<dbReference type="OrthoDB" id="595236at2"/>